<name>A0A9P7Z8R0_9HELO</name>
<evidence type="ECO:0000313" key="2">
    <source>
        <dbReference type="Proteomes" id="UP000887226"/>
    </source>
</evidence>
<dbReference type="Proteomes" id="UP000887226">
    <property type="component" value="Unassembled WGS sequence"/>
</dbReference>
<sequence length="308" mass="34468">MEEKKSGGSLISSGHTIADAASVEEGGRTFHGYKEGQYLLPNDAVEQNRLDLQHQVFLLLLDDKLSWAPVVEPKYVLDIATGTGMWALEFAEQNPQSHVIGTDLSLIQPSRDGLTNCEFIREDAEDQWIFSHKFDYIHLRAILTCFNDCKAVFQQCFDNLNDGGYIEIQGFVGTVLSDDGTLDNTALARCAELTFHALSKFGKDMFRLMKYTQWLKEIGFVDIVEQRLPAPINTWPADKKFKKIGMYTCADMSDAMEATAAKIYPALGLSTEEIGQLVKQAQIDLRNSDIHAYLTFSVIYAKKPASCT</sequence>
<dbReference type="OrthoDB" id="2013972at2759"/>
<comment type="caution">
    <text evidence="1">The sequence shown here is derived from an EMBL/GenBank/DDBJ whole genome shotgun (WGS) entry which is preliminary data.</text>
</comment>
<dbReference type="EMBL" id="MU253775">
    <property type="protein sequence ID" value="KAG9247341.1"/>
    <property type="molecule type" value="Genomic_DNA"/>
</dbReference>
<organism evidence="1 2">
    <name type="scientific">Calycina marina</name>
    <dbReference type="NCBI Taxonomy" id="1763456"/>
    <lineage>
        <taxon>Eukaryota</taxon>
        <taxon>Fungi</taxon>
        <taxon>Dikarya</taxon>
        <taxon>Ascomycota</taxon>
        <taxon>Pezizomycotina</taxon>
        <taxon>Leotiomycetes</taxon>
        <taxon>Helotiales</taxon>
        <taxon>Pezizellaceae</taxon>
        <taxon>Calycina</taxon>
    </lineage>
</organism>
<dbReference type="PANTHER" id="PTHR43591">
    <property type="entry name" value="METHYLTRANSFERASE"/>
    <property type="match status" value="1"/>
</dbReference>
<dbReference type="Pfam" id="PF13489">
    <property type="entry name" value="Methyltransf_23"/>
    <property type="match status" value="1"/>
</dbReference>
<keyword evidence="1" id="KW-0808">Transferase</keyword>
<dbReference type="SUPFAM" id="SSF53335">
    <property type="entry name" value="S-adenosyl-L-methionine-dependent methyltransferases"/>
    <property type="match status" value="1"/>
</dbReference>
<evidence type="ECO:0000313" key="1">
    <source>
        <dbReference type="EMBL" id="KAG9247341.1"/>
    </source>
</evidence>
<dbReference type="InterPro" id="IPR029063">
    <property type="entry name" value="SAM-dependent_MTases_sf"/>
</dbReference>
<gene>
    <name evidence="1" type="ORF">BJ878DRAFT_580800</name>
</gene>
<keyword evidence="2" id="KW-1185">Reference proteome</keyword>
<dbReference type="Gene3D" id="3.40.50.150">
    <property type="entry name" value="Vaccinia Virus protein VP39"/>
    <property type="match status" value="1"/>
</dbReference>
<dbReference type="PANTHER" id="PTHR43591:SF102">
    <property type="entry name" value="S-ADENOSYL-L-METHIONINE-DEPENDENT METHYLTRANSFERASE"/>
    <property type="match status" value="1"/>
</dbReference>
<protein>
    <submittedName>
        <fullName evidence="1">S-adenosyl-L-methionine-dependent methyltransferase</fullName>
    </submittedName>
</protein>
<keyword evidence="1" id="KW-0489">Methyltransferase</keyword>
<dbReference type="AlphaFoldDB" id="A0A9P7Z8R0"/>
<dbReference type="CDD" id="cd02440">
    <property type="entry name" value="AdoMet_MTases"/>
    <property type="match status" value="1"/>
</dbReference>
<proteinExistence type="predicted"/>
<dbReference type="GO" id="GO:0032259">
    <property type="term" value="P:methylation"/>
    <property type="evidence" value="ECO:0007669"/>
    <property type="project" value="UniProtKB-KW"/>
</dbReference>
<dbReference type="GO" id="GO:0008168">
    <property type="term" value="F:methyltransferase activity"/>
    <property type="evidence" value="ECO:0007669"/>
    <property type="project" value="UniProtKB-KW"/>
</dbReference>
<accession>A0A9P7Z8R0</accession>
<reference evidence="1" key="1">
    <citation type="journal article" date="2021" name="IMA Fungus">
        <title>Genomic characterization of three marine fungi, including Emericellopsis atlantica sp. nov. with signatures of a generalist lifestyle and marine biomass degradation.</title>
        <authorList>
            <person name="Hagestad O.C."/>
            <person name="Hou L."/>
            <person name="Andersen J.H."/>
            <person name="Hansen E.H."/>
            <person name="Altermark B."/>
            <person name="Li C."/>
            <person name="Kuhnert E."/>
            <person name="Cox R.J."/>
            <person name="Crous P.W."/>
            <person name="Spatafora J.W."/>
            <person name="Lail K."/>
            <person name="Amirebrahimi M."/>
            <person name="Lipzen A."/>
            <person name="Pangilinan J."/>
            <person name="Andreopoulos W."/>
            <person name="Hayes R.D."/>
            <person name="Ng V."/>
            <person name="Grigoriev I.V."/>
            <person name="Jackson S.A."/>
            <person name="Sutton T.D.S."/>
            <person name="Dobson A.D.W."/>
            <person name="Rama T."/>
        </authorList>
    </citation>
    <scope>NUCLEOTIDE SEQUENCE</scope>
    <source>
        <strain evidence="1">TRa3180A</strain>
    </source>
</reference>